<dbReference type="Proteomes" id="UP000250266">
    <property type="component" value="Unassembled WGS sequence"/>
</dbReference>
<dbReference type="AlphaFoldDB" id="A0A8E2E2T7"/>
<dbReference type="OrthoDB" id="2151982at2759"/>
<reference evidence="1 2" key="1">
    <citation type="journal article" date="2016" name="Nat. Commun.">
        <title>Ectomycorrhizal ecology is imprinted in the genome of the dominant symbiotic fungus Cenococcum geophilum.</title>
        <authorList>
            <consortium name="DOE Joint Genome Institute"/>
            <person name="Peter M."/>
            <person name="Kohler A."/>
            <person name="Ohm R.A."/>
            <person name="Kuo A."/>
            <person name="Krutzmann J."/>
            <person name="Morin E."/>
            <person name="Arend M."/>
            <person name="Barry K.W."/>
            <person name="Binder M."/>
            <person name="Choi C."/>
            <person name="Clum A."/>
            <person name="Copeland A."/>
            <person name="Grisel N."/>
            <person name="Haridas S."/>
            <person name="Kipfer T."/>
            <person name="LaButti K."/>
            <person name="Lindquist E."/>
            <person name="Lipzen A."/>
            <person name="Maire R."/>
            <person name="Meier B."/>
            <person name="Mihaltcheva S."/>
            <person name="Molinier V."/>
            <person name="Murat C."/>
            <person name="Poggeler S."/>
            <person name="Quandt C.A."/>
            <person name="Sperisen C."/>
            <person name="Tritt A."/>
            <person name="Tisserant E."/>
            <person name="Crous P.W."/>
            <person name="Henrissat B."/>
            <person name="Nehls U."/>
            <person name="Egli S."/>
            <person name="Spatafora J.W."/>
            <person name="Grigoriev I.V."/>
            <person name="Martin F.M."/>
        </authorList>
    </citation>
    <scope>NUCLEOTIDE SEQUENCE [LARGE SCALE GENOMIC DNA]</scope>
    <source>
        <strain evidence="1 2">CBS 459.81</strain>
    </source>
</reference>
<gene>
    <name evidence="1" type="ORF">K432DRAFT_408330</name>
</gene>
<evidence type="ECO:0000313" key="1">
    <source>
        <dbReference type="EMBL" id="OCK76254.1"/>
    </source>
</evidence>
<proteinExistence type="predicted"/>
<name>A0A8E2E2T7_9PEZI</name>
<organism evidence="1 2">
    <name type="scientific">Lepidopterella palustris CBS 459.81</name>
    <dbReference type="NCBI Taxonomy" id="1314670"/>
    <lineage>
        <taxon>Eukaryota</taxon>
        <taxon>Fungi</taxon>
        <taxon>Dikarya</taxon>
        <taxon>Ascomycota</taxon>
        <taxon>Pezizomycotina</taxon>
        <taxon>Dothideomycetes</taxon>
        <taxon>Pleosporomycetidae</taxon>
        <taxon>Mytilinidiales</taxon>
        <taxon>Argynnaceae</taxon>
        <taxon>Lepidopterella</taxon>
    </lineage>
</organism>
<sequence length="193" mass="20992">MNTSIPALGEDQNQSSGTQLPALTITPTHYPCCCLSLSTLLINQTTLLLPTAPQTVLSIGSGTGLFEAYLLAHSPTLDLAGIEVCSSPPINKYLPEQHTSTVAGTWDITPLSRTATTWIFVYPRSPHLVTAYLQQPHAQENLTTILWFGPKADWSEFEPCFNASALHRIEVLADAALSPYEVMVIAKKPKPAY</sequence>
<evidence type="ECO:0000313" key="2">
    <source>
        <dbReference type="Proteomes" id="UP000250266"/>
    </source>
</evidence>
<accession>A0A8E2E2T7</accession>
<keyword evidence="2" id="KW-1185">Reference proteome</keyword>
<protein>
    <submittedName>
        <fullName evidence="1">Uncharacterized protein</fullName>
    </submittedName>
</protein>
<dbReference type="EMBL" id="KV745228">
    <property type="protein sequence ID" value="OCK76254.1"/>
    <property type="molecule type" value="Genomic_DNA"/>
</dbReference>